<evidence type="ECO:0000313" key="2">
    <source>
        <dbReference type="Proteomes" id="UP000692954"/>
    </source>
</evidence>
<dbReference type="OrthoDB" id="296194at2759"/>
<sequence>MNEALFQNNFFNQQQICEYFGNVQLATDYQGQIVLVFCNGEIITYQLIQENWIRTSILRLIPQTTVIQQIDYNLQLNGNGRRFFLLQVDQRYEQRIQIWNRRCNSNWTFQQSLKLYSHSSFLQINLCGNIIMVNHLKTIILWEYNQLQTKLNRVQSLQLDASVAQFNENDSVMAAKVKSHIILSKRLNHLWTKYQSIKVEQECFMQFFKNRLIVLSIYELFMYKMDEQFHFQIEKQIISGLFIKEPQQCLFMGSVIMFLQPSLEVECWKYENNVWLKDKNYFTQKFEAHQIMQSKDNKKLFIYRKKYGGMVFEKRNEIKERNKQ</sequence>
<reference evidence="1" key="1">
    <citation type="submission" date="2021-01" db="EMBL/GenBank/DDBJ databases">
        <authorList>
            <consortium name="Genoscope - CEA"/>
            <person name="William W."/>
        </authorList>
    </citation>
    <scope>NUCLEOTIDE SEQUENCE</scope>
</reference>
<gene>
    <name evidence="1" type="ORF">PSON_ATCC_30995.1.T0010009</name>
</gene>
<proteinExistence type="predicted"/>
<keyword evidence="2" id="KW-1185">Reference proteome</keyword>
<dbReference type="Proteomes" id="UP000692954">
    <property type="component" value="Unassembled WGS sequence"/>
</dbReference>
<dbReference type="AlphaFoldDB" id="A0A8S1JRY5"/>
<dbReference type="EMBL" id="CAJJDN010000001">
    <property type="protein sequence ID" value="CAD8045363.1"/>
    <property type="molecule type" value="Genomic_DNA"/>
</dbReference>
<evidence type="ECO:0000313" key="1">
    <source>
        <dbReference type="EMBL" id="CAD8045363.1"/>
    </source>
</evidence>
<protein>
    <submittedName>
        <fullName evidence="1">Uncharacterized protein</fullName>
    </submittedName>
</protein>
<name>A0A8S1JRY5_9CILI</name>
<organism evidence="1 2">
    <name type="scientific">Paramecium sonneborni</name>
    <dbReference type="NCBI Taxonomy" id="65129"/>
    <lineage>
        <taxon>Eukaryota</taxon>
        <taxon>Sar</taxon>
        <taxon>Alveolata</taxon>
        <taxon>Ciliophora</taxon>
        <taxon>Intramacronucleata</taxon>
        <taxon>Oligohymenophorea</taxon>
        <taxon>Peniculida</taxon>
        <taxon>Parameciidae</taxon>
        <taxon>Paramecium</taxon>
    </lineage>
</organism>
<comment type="caution">
    <text evidence="1">The sequence shown here is derived from an EMBL/GenBank/DDBJ whole genome shotgun (WGS) entry which is preliminary data.</text>
</comment>
<accession>A0A8S1JRY5</accession>